<proteinExistence type="predicted"/>
<dbReference type="Proteomes" id="UP000799779">
    <property type="component" value="Unassembled WGS sequence"/>
</dbReference>
<protein>
    <submittedName>
        <fullName evidence="1">Uncharacterized protein</fullName>
    </submittedName>
</protein>
<dbReference type="AlphaFoldDB" id="A0A6A5WJK6"/>
<evidence type="ECO:0000313" key="2">
    <source>
        <dbReference type="Proteomes" id="UP000799779"/>
    </source>
</evidence>
<dbReference type="EMBL" id="ML977580">
    <property type="protein sequence ID" value="KAF2001852.1"/>
    <property type="molecule type" value="Genomic_DNA"/>
</dbReference>
<keyword evidence="2" id="KW-1185">Reference proteome</keyword>
<accession>A0A6A5WJK6</accession>
<reference evidence="1" key="1">
    <citation type="journal article" date="2020" name="Stud. Mycol.">
        <title>101 Dothideomycetes genomes: a test case for predicting lifestyles and emergence of pathogens.</title>
        <authorList>
            <person name="Haridas S."/>
            <person name="Albert R."/>
            <person name="Binder M."/>
            <person name="Bloem J."/>
            <person name="Labutti K."/>
            <person name="Salamov A."/>
            <person name="Andreopoulos B."/>
            <person name="Baker S."/>
            <person name="Barry K."/>
            <person name="Bills G."/>
            <person name="Bluhm B."/>
            <person name="Cannon C."/>
            <person name="Castanera R."/>
            <person name="Culley D."/>
            <person name="Daum C."/>
            <person name="Ezra D."/>
            <person name="Gonzalez J."/>
            <person name="Henrissat B."/>
            <person name="Kuo A."/>
            <person name="Liang C."/>
            <person name="Lipzen A."/>
            <person name="Lutzoni F."/>
            <person name="Magnuson J."/>
            <person name="Mondo S."/>
            <person name="Nolan M."/>
            <person name="Ohm R."/>
            <person name="Pangilinan J."/>
            <person name="Park H.-J."/>
            <person name="Ramirez L."/>
            <person name="Alfaro M."/>
            <person name="Sun H."/>
            <person name="Tritt A."/>
            <person name="Yoshinaga Y."/>
            <person name="Zwiers L.-H."/>
            <person name="Turgeon B."/>
            <person name="Goodwin S."/>
            <person name="Spatafora J."/>
            <person name="Crous P."/>
            <person name="Grigoriev I."/>
        </authorList>
    </citation>
    <scope>NUCLEOTIDE SEQUENCE</scope>
    <source>
        <strain evidence="1">CBS 123094</strain>
    </source>
</reference>
<organism evidence="1 2">
    <name type="scientific">Amniculicola lignicola CBS 123094</name>
    <dbReference type="NCBI Taxonomy" id="1392246"/>
    <lineage>
        <taxon>Eukaryota</taxon>
        <taxon>Fungi</taxon>
        <taxon>Dikarya</taxon>
        <taxon>Ascomycota</taxon>
        <taxon>Pezizomycotina</taxon>
        <taxon>Dothideomycetes</taxon>
        <taxon>Pleosporomycetidae</taxon>
        <taxon>Pleosporales</taxon>
        <taxon>Amniculicolaceae</taxon>
        <taxon>Amniculicola</taxon>
    </lineage>
</organism>
<name>A0A6A5WJK6_9PLEO</name>
<evidence type="ECO:0000313" key="1">
    <source>
        <dbReference type="EMBL" id="KAF2001852.1"/>
    </source>
</evidence>
<gene>
    <name evidence="1" type="ORF">P154DRAFT_574530</name>
</gene>
<sequence length="170" mass="19275">MASAGRFDKLWRRPQQLAAYGTKEFPSIRLERNTVASLSSTILQSTPLIAQVSCTDCAPLYPSHPSSSTRISPAVISILICLQLSSFATIGPNYPLEVKRETFLSGRHGSGKRIDILYVGLELRGLCIFHYRTLRQDIQIGRCEYPDRIHLSCHFCVAEFLNRRHRWLVV</sequence>